<dbReference type="Pfam" id="PF13145">
    <property type="entry name" value="Rotamase_2"/>
    <property type="match status" value="1"/>
</dbReference>
<dbReference type="EC" id="5.2.1.8" evidence="3"/>
<dbReference type="PANTHER" id="PTHR47245">
    <property type="entry name" value="PEPTIDYLPROLYL ISOMERASE"/>
    <property type="match status" value="1"/>
</dbReference>
<reference evidence="3 4" key="1">
    <citation type="submission" date="2020-07" db="EMBL/GenBank/DDBJ databases">
        <title>Sequencing the genomes of 1000 actinobacteria strains.</title>
        <authorList>
            <person name="Klenk H.-P."/>
        </authorList>
    </citation>
    <scope>NUCLEOTIDE SEQUENCE [LARGE SCALE GENOMIC DNA]</scope>
    <source>
        <strain evidence="3 4">DSM 15131</strain>
    </source>
</reference>
<sequence>MKQRIPIVLAVVAVVAAGLLLWRPWADEAPEGTAFRVGEEVVTVDDLDARNDSLRALYGIQEPLDAKELDGFRRQAAKSMAISIVLDRAVDEEGVEVSDAEVEEAVTAFIKARFAGDRDAFLDSLGNVNTSEEAVRAEVRRQLELRELLAEVAGDVAVGDADVRAAFAERKASLGTPERRVVSNVVVDTLAEAQRVRDQLDRGVGIAALARKVSIDAATRDKGGRLGAVARADLLPEVAEVVFRTGAGKVYGPVQGSQGWNVGIVTRIEPATTATFAAVRTRLRSTLESEAVQSRWSDWLAGRLHDADVRYERDYRPSDPYDVSAWEQSGIEGAEGGGTQ</sequence>
<comment type="caution">
    <text evidence="3">The sequence shown here is derived from an EMBL/GenBank/DDBJ whole genome shotgun (WGS) entry which is preliminary data.</text>
</comment>
<dbReference type="EMBL" id="JACBZM010000001">
    <property type="protein sequence ID" value="NYI46253.1"/>
    <property type="molecule type" value="Genomic_DNA"/>
</dbReference>
<dbReference type="PANTHER" id="PTHR47245:SF2">
    <property type="entry name" value="PEPTIDYL-PROLYL CIS-TRANS ISOMERASE HP_0175-RELATED"/>
    <property type="match status" value="1"/>
</dbReference>
<dbReference type="RefSeq" id="WP_179650077.1">
    <property type="nucleotide sequence ID" value="NZ_JACBZM010000001.1"/>
</dbReference>
<organism evidence="3 4">
    <name type="scientific">Nocardioides aromaticivorans</name>
    <dbReference type="NCBI Taxonomy" id="200618"/>
    <lineage>
        <taxon>Bacteria</taxon>
        <taxon>Bacillati</taxon>
        <taxon>Actinomycetota</taxon>
        <taxon>Actinomycetes</taxon>
        <taxon>Propionibacteriales</taxon>
        <taxon>Nocardioidaceae</taxon>
        <taxon>Nocardioides</taxon>
    </lineage>
</organism>
<dbReference type="SUPFAM" id="SSF54534">
    <property type="entry name" value="FKBP-like"/>
    <property type="match status" value="1"/>
</dbReference>
<gene>
    <name evidence="3" type="ORF">BJ993_003333</name>
</gene>
<dbReference type="InterPro" id="IPR050245">
    <property type="entry name" value="PrsA_foldase"/>
</dbReference>
<evidence type="ECO:0000256" key="1">
    <source>
        <dbReference type="PROSITE-ProRule" id="PRU00278"/>
    </source>
</evidence>
<evidence type="ECO:0000313" key="4">
    <source>
        <dbReference type="Proteomes" id="UP000562045"/>
    </source>
</evidence>
<dbReference type="GO" id="GO:0003755">
    <property type="term" value="F:peptidyl-prolyl cis-trans isomerase activity"/>
    <property type="evidence" value="ECO:0007669"/>
    <property type="project" value="UniProtKB-KW"/>
</dbReference>
<evidence type="ECO:0000313" key="3">
    <source>
        <dbReference type="EMBL" id="NYI46253.1"/>
    </source>
</evidence>
<dbReference type="Proteomes" id="UP000562045">
    <property type="component" value="Unassembled WGS sequence"/>
</dbReference>
<keyword evidence="1" id="KW-0697">Rotamase</keyword>
<accession>A0A7Y9ZKX7</accession>
<dbReference type="PROSITE" id="PS50198">
    <property type="entry name" value="PPIC_PPIASE_2"/>
    <property type="match status" value="1"/>
</dbReference>
<dbReference type="InterPro" id="IPR046357">
    <property type="entry name" value="PPIase_dom_sf"/>
</dbReference>
<dbReference type="Gene3D" id="3.10.50.40">
    <property type="match status" value="1"/>
</dbReference>
<keyword evidence="1 3" id="KW-0413">Isomerase</keyword>
<name>A0A7Y9ZKX7_9ACTN</name>
<feature type="domain" description="PpiC" evidence="2">
    <location>
        <begin position="177"/>
        <end position="267"/>
    </location>
</feature>
<dbReference type="Pfam" id="PF13624">
    <property type="entry name" value="SurA_N_3"/>
    <property type="match status" value="1"/>
</dbReference>
<proteinExistence type="predicted"/>
<dbReference type="InterPro" id="IPR000297">
    <property type="entry name" value="PPIase_PpiC"/>
</dbReference>
<protein>
    <submittedName>
        <fullName evidence="3">Peptidyl-prolyl cis-trans isomerase C</fullName>
        <ecNumber evidence="3">5.2.1.8</ecNumber>
    </submittedName>
</protein>
<evidence type="ECO:0000259" key="2">
    <source>
        <dbReference type="PROSITE" id="PS50198"/>
    </source>
</evidence>
<dbReference type="InterPro" id="IPR027304">
    <property type="entry name" value="Trigger_fact/SurA_dom_sf"/>
</dbReference>
<dbReference type="Gene3D" id="1.10.4030.10">
    <property type="entry name" value="Porin chaperone SurA, peptide-binding domain"/>
    <property type="match status" value="1"/>
</dbReference>
<dbReference type="SUPFAM" id="SSF109998">
    <property type="entry name" value="Triger factor/SurA peptide-binding domain-like"/>
    <property type="match status" value="1"/>
</dbReference>
<dbReference type="AlphaFoldDB" id="A0A7Y9ZKX7"/>